<feature type="region of interest" description="Disordered" evidence="1">
    <location>
        <begin position="1"/>
        <end position="106"/>
    </location>
</feature>
<keyword evidence="2" id="KW-0812">Transmembrane</keyword>
<organism evidence="3 6">
    <name type="scientific">Arthrobacter zhangbolii</name>
    <dbReference type="NCBI Taxonomy" id="2886936"/>
    <lineage>
        <taxon>Bacteria</taxon>
        <taxon>Bacillati</taxon>
        <taxon>Actinomycetota</taxon>
        <taxon>Actinomycetes</taxon>
        <taxon>Micrococcales</taxon>
        <taxon>Micrococcaceae</taxon>
        <taxon>Arthrobacter</taxon>
    </lineage>
</organism>
<keyword evidence="5" id="KW-1185">Reference proteome</keyword>
<feature type="transmembrane region" description="Helical" evidence="2">
    <location>
        <begin position="139"/>
        <end position="158"/>
    </location>
</feature>
<reference evidence="3" key="1">
    <citation type="submission" date="2021-10" db="EMBL/GenBank/DDBJ databases">
        <title>Novel species in genus Arthrobacter.</title>
        <authorList>
            <person name="Liu Y."/>
        </authorList>
    </citation>
    <scope>NUCLEOTIDE SEQUENCE</scope>
    <source>
        <strain evidence="5">zg-Y462</strain>
        <strain evidence="3">Zg-Y462</strain>
    </source>
</reference>
<evidence type="ECO:0000256" key="2">
    <source>
        <dbReference type="SAM" id="Phobius"/>
    </source>
</evidence>
<dbReference type="AlphaFoldDB" id="A0A9X1M5Q7"/>
<evidence type="ECO:0000313" key="3">
    <source>
        <dbReference type="EMBL" id="MCC3271923.1"/>
    </source>
</evidence>
<dbReference type="EMBL" id="JAJFZT010000001">
    <property type="protein sequence ID" value="MCC3271923.1"/>
    <property type="molecule type" value="Genomic_DNA"/>
</dbReference>
<dbReference type="RefSeq" id="WP_227902312.1">
    <property type="nucleotide sequence ID" value="NZ_CP094984.1"/>
</dbReference>
<evidence type="ECO:0000256" key="1">
    <source>
        <dbReference type="SAM" id="MobiDB-lite"/>
    </source>
</evidence>
<evidence type="ECO:0000313" key="4">
    <source>
        <dbReference type="EMBL" id="UON93259.1"/>
    </source>
</evidence>
<sequence length="173" mass="18315">MSDREPEHNESTDEEVWLDLVARLEHMDAGETSRDGGDRESPAPQEDPGPGQQAGVPGPGPAGSPAERTRAIFENQPLPMTGPRDYAAPEEDEDDGGFTPPEPPPLGSGEPLVVLAWIGALGGPLMLLLFAMLWRGAPLAVVLGTIAVFAGSAAYLLFRLPSHRDENDDGAEV</sequence>
<feature type="compositionally biased region" description="Basic and acidic residues" evidence="1">
    <location>
        <begin position="1"/>
        <end position="11"/>
    </location>
</feature>
<dbReference type="Proteomes" id="UP000829758">
    <property type="component" value="Chromosome"/>
</dbReference>
<name>A0A9X1M5Q7_9MICC</name>
<evidence type="ECO:0000313" key="6">
    <source>
        <dbReference type="Proteomes" id="UP001155145"/>
    </source>
</evidence>
<accession>A0A9X1M5Q7</accession>
<keyword evidence="2" id="KW-1133">Transmembrane helix</keyword>
<dbReference type="Proteomes" id="UP001155145">
    <property type="component" value="Unassembled WGS sequence"/>
</dbReference>
<keyword evidence="2" id="KW-0472">Membrane</keyword>
<feature type="compositionally biased region" description="Basic and acidic residues" evidence="1">
    <location>
        <begin position="22"/>
        <end position="41"/>
    </location>
</feature>
<protein>
    <submittedName>
        <fullName evidence="3">Uncharacterized protein</fullName>
    </submittedName>
</protein>
<feature type="transmembrane region" description="Helical" evidence="2">
    <location>
        <begin position="112"/>
        <end position="133"/>
    </location>
</feature>
<gene>
    <name evidence="3" type="ORF">LJ755_04155</name>
    <name evidence="4" type="ORF">MUK71_06540</name>
</gene>
<proteinExistence type="predicted"/>
<evidence type="ECO:0000313" key="5">
    <source>
        <dbReference type="Proteomes" id="UP000829758"/>
    </source>
</evidence>
<dbReference type="EMBL" id="CP094984">
    <property type="protein sequence ID" value="UON93259.1"/>
    <property type="molecule type" value="Genomic_DNA"/>
</dbReference>